<evidence type="ECO:0000313" key="5">
    <source>
        <dbReference type="EMBL" id="MFC2925239.1"/>
    </source>
</evidence>
<dbReference type="CDD" id="cd00165">
    <property type="entry name" value="S4"/>
    <property type="match status" value="1"/>
</dbReference>
<dbReference type="PANTHER" id="PTHR32319:SF0">
    <property type="entry name" value="BACTERIAL HEMOLYSIN-LIKE PROTEIN"/>
    <property type="match status" value="1"/>
</dbReference>
<dbReference type="Pfam" id="PF01479">
    <property type="entry name" value="S4"/>
    <property type="match status" value="1"/>
</dbReference>
<feature type="domain" description="RNA-binding S4" evidence="4">
    <location>
        <begin position="1"/>
        <end position="62"/>
    </location>
</feature>
<dbReference type="InterPro" id="IPR036986">
    <property type="entry name" value="S4_RNA-bd_sf"/>
</dbReference>
<dbReference type="NCBIfam" id="TIGR00478">
    <property type="entry name" value="tly"/>
    <property type="match status" value="1"/>
</dbReference>
<reference evidence="6" key="1">
    <citation type="journal article" date="2019" name="Int. J. Syst. Evol. Microbiol.">
        <title>The Global Catalogue of Microorganisms (GCM) 10K type strain sequencing project: providing services to taxonomists for standard genome sequencing and annotation.</title>
        <authorList>
            <consortium name="The Broad Institute Genomics Platform"/>
            <consortium name="The Broad Institute Genome Sequencing Center for Infectious Disease"/>
            <person name="Wu L."/>
            <person name="Ma J."/>
        </authorList>
    </citation>
    <scope>NUCLEOTIDE SEQUENCE [LARGE SCALE GENOMIC DNA]</scope>
    <source>
        <strain evidence="6">KCTC 52487</strain>
    </source>
</reference>
<dbReference type="RefSeq" id="WP_343164116.1">
    <property type="nucleotide sequence ID" value="NZ_JBHRSV010000001.1"/>
</dbReference>
<sequence>MRADLYLLEQGAFETRAQAQAAIAAGRVRIGGVPIAKPSQKVQPGAAIEAEAAHPWVGRAALKLVAGLDAFGIDPVGRTCLDVGSSTGGFTEVLLARGATRVFAVDVGRDQLHSKLRNDPRVTVLEGTDARQLTTAEITGPPDLIVCDASFIGLAKVIERPLSLAAERAETVLLFKPQFEVGRAHIGKGGVVKDDLAVQASLERFRIWMGDRTDFTVTGIADSPITGGDGNREFLIAARKG</sequence>
<dbReference type="EMBL" id="JBHRSV010000001">
    <property type="protein sequence ID" value="MFC2925239.1"/>
    <property type="molecule type" value="Genomic_DNA"/>
</dbReference>
<proteinExistence type="inferred from homology"/>
<dbReference type="GO" id="GO:0008168">
    <property type="term" value="F:methyltransferase activity"/>
    <property type="evidence" value="ECO:0007669"/>
    <property type="project" value="UniProtKB-KW"/>
</dbReference>
<keyword evidence="6" id="KW-1185">Reference proteome</keyword>
<comment type="caution">
    <text evidence="5">The sequence shown here is derived from an EMBL/GenBank/DDBJ whole genome shotgun (WGS) entry which is preliminary data.</text>
</comment>
<dbReference type="SUPFAM" id="SSF55174">
    <property type="entry name" value="Alpha-L RNA-binding motif"/>
    <property type="match status" value="1"/>
</dbReference>
<keyword evidence="1 3" id="KW-0694">RNA-binding</keyword>
<evidence type="ECO:0000256" key="2">
    <source>
        <dbReference type="ARBA" id="ARBA00029460"/>
    </source>
</evidence>
<dbReference type="PROSITE" id="PS50889">
    <property type="entry name" value="S4"/>
    <property type="match status" value="1"/>
</dbReference>
<evidence type="ECO:0000256" key="3">
    <source>
        <dbReference type="PROSITE-ProRule" id="PRU00182"/>
    </source>
</evidence>
<dbReference type="InterPro" id="IPR004538">
    <property type="entry name" value="Hemolysin_A/TlyA"/>
</dbReference>
<dbReference type="PANTHER" id="PTHR32319">
    <property type="entry name" value="BACTERIAL HEMOLYSIN-LIKE PROTEIN"/>
    <property type="match status" value="1"/>
</dbReference>
<evidence type="ECO:0000313" key="6">
    <source>
        <dbReference type="Proteomes" id="UP001595379"/>
    </source>
</evidence>
<comment type="similarity">
    <text evidence="2">Belongs to the TlyA family.</text>
</comment>
<dbReference type="SMART" id="SM00363">
    <property type="entry name" value="S4"/>
    <property type="match status" value="1"/>
</dbReference>
<dbReference type="SUPFAM" id="SSF53335">
    <property type="entry name" value="S-adenosyl-L-methionine-dependent methyltransferases"/>
    <property type="match status" value="1"/>
</dbReference>
<gene>
    <name evidence="5" type="ORF">ACFOOR_03885</name>
</gene>
<evidence type="ECO:0000259" key="4">
    <source>
        <dbReference type="SMART" id="SM00363"/>
    </source>
</evidence>
<accession>A0ABV6ZV46</accession>
<keyword evidence="5" id="KW-0808">Transferase</keyword>
<evidence type="ECO:0000256" key="1">
    <source>
        <dbReference type="ARBA" id="ARBA00022884"/>
    </source>
</evidence>
<dbReference type="InterPro" id="IPR047048">
    <property type="entry name" value="TlyA"/>
</dbReference>
<keyword evidence="5" id="KW-0489">Methyltransferase</keyword>
<dbReference type="GO" id="GO:0032259">
    <property type="term" value="P:methylation"/>
    <property type="evidence" value="ECO:0007669"/>
    <property type="project" value="UniProtKB-KW"/>
</dbReference>
<dbReference type="PIRSF" id="PIRSF005578">
    <property type="entry name" value="TlyA"/>
    <property type="match status" value="1"/>
</dbReference>
<dbReference type="InterPro" id="IPR029063">
    <property type="entry name" value="SAM-dependent_MTases_sf"/>
</dbReference>
<dbReference type="Proteomes" id="UP001595379">
    <property type="component" value="Unassembled WGS sequence"/>
</dbReference>
<dbReference type="InterPro" id="IPR002942">
    <property type="entry name" value="S4_RNA-bd"/>
</dbReference>
<organism evidence="5 6">
    <name type="scientific">Hyphobacterium vulgare</name>
    <dbReference type="NCBI Taxonomy" id="1736751"/>
    <lineage>
        <taxon>Bacteria</taxon>
        <taxon>Pseudomonadati</taxon>
        <taxon>Pseudomonadota</taxon>
        <taxon>Alphaproteobacteria</taxon>
        <taxon>Maricaulales</taxon>
        <taxon>Maricaulaceae</taxon>
        <taxon>Hyphobacterium</taxon>
    </lineage>
</organism>
<name>A0ABV6ZV46_9PROT</name>
<protein>
    <submittedName>
        <fullName evidence="5">TlyA family RNA methyltransferase</fullName>
    </submittedName>
</protein>
<dbReference type="Gene3D" id="3.10.290.10">
    <property type="entry name" value="RNA-binding S4 domain"/>
    <property type="match status" value="1"/>
</dbReference>
<dbReference type="CDD" id="cd02440">
    <property type="entry name" value="AdoMet_MTases"/>
    <property type="match status" value="1"/>
</dbReference>
<dbReference type="Gene3D" id="3.40.50.150">
    <property type="entry name" value="Vaccinia Virus protein VP39"/>
    <property type="match status" value="1"/>
</dbReference>
<dbReference type="Pfam" id="PF01728">
    <property type="entry name" value="FtsJ"/>
    <property type="match status" value="1"/>
</dbReference>
<dbReference type="InterPro" id="IPR002877">
    <property type="entry name" value="RNA_MeTrfase_FtsJ_dom"/>
</dbReference>